<accession>A0A4Y2DZC0</accession>
<proteinExistence type="predicted"/>
<dbReference type="Proteomes" id="UP000499080">
    <property type="component" value="Unassembled WGS sequence"/>
</dbReference>
<name>A0A4Y2DZC0_ARAVE</name>
<evidence type="ECO:0000313" key="1">
    <source>
        <dbReference type="EMBL" id="GBM20985.1"/>
    </source>
</evidence>
<protein>
    <submittedName>
        <fullName evidence="1">Uncharacterized protein</fullName>
    </submittedName>
</protein>
<keyword evidence="2" id="KW-1185">Reference proteome</keyword>
<evidence type="ECO:0000313" key="2">
    <source>
        <dbReference type="Proteomes" id="UP000499080"/>
    </source>
</evidence>
<sequence>MFFKIKINVLKYYSTSKPSLSEDYNPDHYQFINPPIIQRNRLTTDRDLGDYNQQQRYSPLIRRSARFRRPPAYLQDYDLS</sequence>
<gene>
    <name evidence="1" type="ORF">AVEN_9689_1</name>
</gene>
<dbReference type="AlphaFoldDB" id="A0A4Y2DZC0"/>
<reference evidence="1 2" key="1">
    <citation type="journal article" date="2019" name="Sci. Rep.">
        <title>Orb-weaving spider Araneus ventricosus genome elucidates the spidroin gene catalogue.</title>
        <authorList>
            <person name="Kono N."/>
            <person name="Nakamura H."/>
            <person name="Ohtoshi R."/>
            <person name="Moran D.A.P."/>
            <person name="Shinohara A."/>
            <person name="Yoshida Y."/>
            <person name="Fujiwara M."/>
            <person name="Mori M."/>
            <person name="Tomita M."/>
            <person name="Arakawa K."/>
        </authorList>
    </citation>
    <scope>NUCLEOTIDE SEQUENCE [LARGE SCALE GENOMIC DNA]</scope>
</reference>
<dbReference type="EMBL" id="BGPR01000451">
    <property type="protein sequence ID" value="GBM20985.1"/>
    <property type="molecule type" value="Genomic_DNA"/>
</dbReference>
<organism evidence="1 2">
    <name type="scientific">Araneus ventricosus</name>
    <name type="common">Orbweaver spider</name>
    <name type="synonym">Epeira ventricosa</name>
    <dbReference type="NCBI Taxonomy" id="182803"/>
    <lineage>
        <taxon>Eukaryota</taxon>
        <taxon>Metazoa</taxon>
        <taxon>Ecdysozoa</taxon>
        <taxon>Arthropoda</taxon>
        <taxon>Chelicerata</taxon>
        <taxon>Arachnida</taxon>
        <taxon>Araneae</taxon>
        <taxon>Araneomorphae</taxon>
        <taxon>Entelegynae</taxon>
        <taxon>Araneoidea</taxon>
        <taxon>Araneidae</taxon>
        <taxon>Araneus</taxon>
    </lineage>
</organism>
<comment type="caution">
    <text evidence="1">The sequence shown here is derived from an EMBL/GenBank/DDBJ whole genome shotgun (WGS) entry which is preliminary data.</text>
</comment>